<dbReference type="PANTHER" id="PTHR33893">
    <property type="entry name" value="INSULIN RELATED-RELATED-RELATED"/>
    <property type="match status" value="1"/>
</dbReference>
<dbReference type="PeptideAtlas" id="H9G2S9"/>
<keyword evidence="8" id="KW-1185">Reference proteome</keyword>
<dbReference type="PANTHER" id="PTHR33893:SF5">
    <property type="entry name" value="INSULIN RELATED-RELATED"/>
    <property type="match status" value="1"/>
</dbReference>
<dbReference type="AlphaFoldDB" id="H9G2S9"/>
<keyword evidence="6" id="KW-1133">Transmembrane helix</keyword>
<keyword evidence="3" id="KW-0964">Secreted</keyword>
<evidence type="ECO:0000313" key="7">
    <source>
        <dbReference type="EMBL" id="CCG28260.1"/>
    </source>
</evidence>
<dbReference type="GeneID" id="191688"/>
<evidence type="ECO:0000313" key="9">
    <source>
        <dbReference type="WormBase" id="ZK1251.2b"/>
    </source>
</evidence>
<dbReference type="GO" id="GO:0005576">
    <property type="term" value="C:extracellular region"/>
    <property type="evidence" value="ECO:0007669"/>
    <property type="project" value="UniProtKB-SubCell"/>
</dbReference>
<gene>
    <name evidence="7 9" type="primary">ins-7</name>
    <name evidence="7" type="ORF">CELE_ZK1251.2</name>
    <name evidence="9" type="ORF">ZK1251.2</name>
</gene>
<dbReference type="HOGENOM" id="CLU_154797_0_0_1"/>
<keyword evidence="6" id="KW-0472">Membrane</keyword>
<feature type="transmembrane region" description="Helical" evidence="6">
    <location>
        <begin position="6"/>
        <end position="24"/>
    </location>
</feature>
<evidence type="ECO:0007829" key="10">
    <source>
        <dbReference type="PeptideAtlas" id="H9G2S9"/>
    </source>
</evidence>
<evidence type="ECO:0000256" key="2">
    <source>
        <dbReference type="ARBA" id="ARBA00009034"/>
    </source>
</evidence>
<dbReference type="SUPFAM" id="SSF56994">
    <property type="entry name" value="Insulin-like"/>
    <property type="match status" value="1"/>
</dbReference>
<dbReference type="AGR" id="WB:WBGene00002090"/>
<dbReference type="Proteomes" id="UP000001940">
    <property type="component" value="Chromosome IV"/>
</dbReference>
<dbReference type="GO" id="GO:0005179">
    <property type="term" value="F:hormone activity"/>
    <property type="evidence" value="ECO:0007669"/>
    <property type="project" value="InterPro"/>
</dbReference>
<keyword evidence="5" id="KW-1015">Disulfide bond</keyword>
<comment type="similarity">
    <text evidence="2">Belongs to the insulin family.</text>
</comment>
<dbReference type="Pfam" id="PF03488">
    <property type="entry name" value="Ins_beta"/>
    <property type="match status" value="1"/>
</dbReference>
<dbReference type="Bgee" id="WBGene00002090">
    <property type="expression patterns" value="Expressed in adult organism and 1 other cell type or tissue"/>
</dbReference>
<dbReference type="FunFam" id="1.10.100.10:FF:000006">
    <property type="entry name" value="Probable insulin-like peptide beta-type 4"/>
    <property type="match status" value="1"/>
</dbReference>
<dbReference type="PhylomeDB" id="H9G2S9"/>
<reference evidence="7 8" key="1">
    <citation type="journal article" date="1998" name="Science">
        <title>Genome sequence of the nematode C. elegans: a platform for investigating biology.</title>
        <authorList>
            <consortium name="The C. elegans sequencing consortium"/>
            <person name="Sulson J.E."/>
            <person name="Waterston R."/>
        </authorList>
    </citation>
    <scope>NUCLEOTIDE SEQUENCE [LARGE SCALE GENOMIC DNA]</scope>
    <source>
        <strain evidence="7 8">Bristol N2</strain>
    </source>
</reference>
<dbReference type="EMBL" id="BX284604">
    <property type="protein sequence ID" value="CCG28260.1"/>
    <property type="molecule type" value="Genomic_DNA"/>
</dbReference>
<dbReference type="PROSITE" id="PS00262">
    <property type="entry name" value="INSULIN"/>
    <property type="match status" value="1"/>
</dbReference>
<evidence type="ECO:0000256" key="3">
    <source>
        <dbReference type="ARBA" id="ARBA00022525"/>
    </source>
</evidence>
<comment type="subcellular location">
    <subcellularLocation>
        <location evidence="1">Secreted</location>
    </subcellularLocation>
</comment>
<evidence type="ECO:0000313" key="8">
    <source>
        <dbReference type="Proteomes" id="UP000001940"/>
    </source>
</evidence>
<dbReference type="WormBase" id="ZK1251.2b">
    <property type="protein sequence ID" value="CE47202"/>
    <property type="gene ID" value="WBGene00002090"/>
    <property type="gene designation" value="ins-7"/>
</dbReference>
<dbReference type="RefSeq" id="NP_001255417.1">
    <property type="nucleotide sequence ID" value="NM_001268488.3"/>
</dbReference>
<accession>H9G2S9</accession>
<dbReference type="SMR" id="H9G2S9"/>
<organism evidence="7 8">
    <name type="scientific">Caenorhabditis elegans</name>
    <dbReference type="NCBI Taxonomy" id="6239"/>
    <lineage>
        <taxon>Eukaryota</taxon>
        <taxon>Metazoa</taxon>
        <taxon>Ecdysozoa</taxon>
        <taxon>Nematoda</taxon>
        <taxon>Chromadorea</taxon>
        <taxon>Rhabditida</taxon>
        <taxon>Rhabditina</taxon>
        <taxon>Rhabditomorpha</taxon>
        <taxon>Rhabditoidea</taxon>
        <taxon>Rhabditidae</taxon>
        <taxon>Peloderinae</taxon>
        <taxon>Caenorhabditis</taxon>
    </lineage>
</organism>
<dbReference type="InterPro" id="IPR003235">
    <property type="entry name" value="Nem_insulin-like_b-type"/>
</dbReference>
<dbReference type="ExpressionAtlas" id="H9G2S9">
    <property type="expression patterns" value="baseline and differential"/>
</dbReference>
<dbReference type="Gene3D" id="1.10.100.10">
    <property type="entry name" value="Insulin-like"/>
    <property type="match status" value="1"/>
</dbReference>
<evidence type="ECO:0000256" key="6">
    <source>
        <dbReference type="SAM" id="Phobius"/>
    </source>
</evidence>
<dbReference type="InterPro" id="IPR036438">
    <property type="entry name" value="Insulin-like_sf"/>
</dbReference>
<dbReference type="InterPro" id="IPR052335">
    <property type="entry name" value="Insulin-like_regulatory"/>
</dbReference>
<sequence>MYKVHYFLINTMPPIILVFFLVLIPASQQYPFSLESLNDQIINEEVIEYMLENSIRSSRTRRVPDEKKIYRCGRRIHSYVFAVCGKACESNTEVNIASKCCREECTDDFIRKQCCP</sequence>
<evidence type="ECO:0000256" key="1">
    <source>
        <dbReference type="ARBA" id="ARBA00004613"/>
    </source>
</evidence>
<dbReference type="CTD" id="191688"/>
<proteinExistence type="evidence at protein level"/>
<protein>
    <submittedName>
        <fullName evidence="7">Probable insulin-like peptide beta-type 4</fullName>
    </submittedName>
</protein>
<evidence type="ECO:0000256" key="5">
    <source>
        <dbReference type="ARBA" id="ARBA00023157"/>
    </source>
</evidence>
<keyword evidence="6" id="KW-0812">Transmembrane</keyword>
<dbReference type="InterPro" id="IPR022353">
    <property type="entry name" value="Insulin_CS"/>
</dbReference>
<keyword evidence="10" id="KW-1267">Proteomics identification</keyword>
<name>H9G2S9_CAEEL</name>
<keyword evidence="4" id="KW-0732">Signal</keyword>
<evidence type="ECO:0000256" key="4">
    <source>
        <dbReference type="ARBA" id="ARBA00022729"/>
    </source>
</evidence>